<protein>
    <submittedName>
        <fullName evidence="2">Uncharacterized protein</fullName>
    </submittedName>
</protein>
<evidence type="ECO:0000256" key="1">
    <source>
        <dbReference type="SAM" id="MobiDB-lite"/>
    </source>
</evidence>
<dbReference type="KEGG" id="psic:J4E96_08045"/>
<dbReference type="AlphaFoldDB" id="A0A8A4ZK04"/>
<name>A0A8A4ZK04_9MICO</name>
<proteinExistence type="predicted"/>
<feature type="region of interest" description="Disordered" evidence="1">
    <location>
        <begin position="154"/>
        <end position="174"/>
    </location>
</feature>
<sequence length="174" mass="19574">MSQEQIGTELASVLSRLTKFRPRERVVSDWSDEHERWWLYSELLDDASVRELLLEAVQLEPDLSVASSVSMDMVARPDESPSRWIAALPGDSRQAELVAQRAGDLRVLLDVLAGQHVGPDEALGKWSDWLQRRVAEQCSDPELLRRLSAQANTSKVRRQAQDRARQLTGGRSGT</sequence>
<evidence type="ECO:0000313" key="2">
    <source>
        <dbReference type="EMBL" id="QTE30867.1"/>
    </source>
</evidence>
<dbReference type="RefSeq" id="WP_227425244.1">
    <property type="nucleotide sequence ID" value="NZ_CP071868.1"/>
</dbReference>
<dbReference type="Proteomes" id="UP000663937">
    <property type="component" value="Chromosome"/>
</dbReference>
<reference evidence="2" key="1">
    <citation type="submission" date="2021-03" db="EMBL/GenBank/DDBJ databases">
        <title>Pengzhenrongella sicca gen. nov., sp. nov., a new member of suborder Micrococcineae isolated from High-Arctic tundra soil.</title>
        <authorList>
            <person name="Peng F."/>
        </authorList>
    </citation>
    <scope>NUCLEOTIDE SEQUENCE</scope>
    <source>
        <strain evidence="2">LRZ-2</strain>
    </source>
</reference>
<keyword evidence="3" id="KW-1185">Reference proteome</keyword>
<organism evidence="2 3">
    <name type="scientific">Pengzhenrongella sicca</name>
    <dbReference type="NCBI Taxonomy" id="2819238"/>
    <lineage>
        <taxon>Bacteria</taxon>
        <taxon>Bacillati</taxon>
        <taxon>Actinomycetota</taxon>
        <taxon>Actinomycetes</taxon>
        <taxon>Micrococcales</taxon>
        <taxon>Pengzhenrongella</taxon>
    </lineage>
</organism>
<gene>
    <name evidence="2" type="ORF">J4E96_08045</name>
</gene>
<accession>A0A8A4ZK04</accession>
<dbReference type="EMBL" id="CP071868">
    <property type="protein sequence ID" value="QTE30867.1"/>
    <property type="molecule type" value="Genomic_DNA"/>
</dbReference>
<evidence type="ECO:0000313" key="3">
    <source>
        <dbReference type="Proteomes" id="UP000663937"/>
    </source>
</evidence>